<dbReference type="GO" id="GO:0022857">
    <property type="term" value="F:transmembrane transporter activity"/>
    <property type="evidence" value="ECO:0007669"/>
    <property type="project" value="InterPro"/>
</dbReference>
<reference evidence="4" key="1">
    <citation type="submission" date="2021-01" db="EMBL/GenBank/DDBJ databases">
        <authorList>
            <person name="Corre E."/>
            <person name="Pelletier E."/>
            <person name="Niang G."/>
            <person name="Scheremetjew M."/>
            <person name="Finn R."/>
            <person name="Kale V."/>
            <person name="Holt S."/>
            <person name="Cochrane G."/>
            <person name="Meng A."/>
            <person name="Brown T."/>
            <person name="Cohen L."/>
        </authorList>
    </citation>
    <scope>NUCLEOTIDE SEQUENCE</scope>
</reference>
<evidence type="ECO:0000259" key="3">
    <source>
        <dbReference type="PROSITE" id="PS50850"/>
    </source>
</evidence>
<keyword evidence="2" id="KW-1133">Transmembrane helix</keyword>
<dbReference type="EMBL" id="HBFQ01054308">
    <property type="protein sequence ID" value="CAD8864264.1"/>
    <property type="molecule type" value="Transcribed_RNA"/>
</dbReference>
<comment type="subcellular location">
    <subcellularLocation>
        <location evidence="1">Membrane</location>
        <topology evidence="1">Multi-pass membrane protein</topology>
    </subcellularLocation>
</comment>
<dbReference type="InterPro" id="IPR020846">
    <property type="entry name" value="MFS_dom"/>
</dbReference>
<proteinExistence type="predicted"/>
<protein>
    <recommendedName>
        <fullName evidence="3">Major facilitator superfamily (MFS) profile domain-containing protein</fullName>
    </recommendedName>
</protein>
<organism evidence="4">
    <name type="scientific">Noctiluca scintillans</name>
    <name type="common">Sea sparkle</name>
    <name type="synonym">Red tide dinoflagellate</name>
    <dbReference type="NCBI Taxonomy" id="2966"/>
    <lineage>
        <taxon>Eukaryota</taxon>
        <taxon>Sar</taxon>
        <taxon>Alveolata</taxon>
        <taxon>Dinophyceae</taxon>
        <taxon>Noctilucales</taxon>
        <taxon>Noctilucaceae</taxon>
        <taxon>Noctiluca</taxon>
    </lineage>
</organism>
<dbReference type="Gene3D" id="1.20.1250.20">
    <property type="entry name" value="MFS general substrate transporter like domains"/>
    <property type="match status" value="1"/>
</dbReference>
<name>A0A7S1ATI3_NOCSC</name>
<feature type="transmembrane region" description="Helical" evidence="2">
    <location>
        <begin position="72"/>
        <end position="92"/>
    </location>
</feature>
<feature type="transmembrane region" description="Helical" evidence="2">
    <location>
        <begin position="400"/>
        <end position="423"/>
    </location>
</feature>
<feature type="transmembrane region" description="Helical" evidence="2">
    <location>
        <begin position="372"/>
        <end position="394"/>
    </location>
</feature>
<feature type="transmembrane region" description="Helical" evidence="2">
    <location>
        <begin position="228"/>
        <end position="249"/>
    </location>
</feature>
<feature type="domain" description="Major facilitator superfamily (MFS) profile" evidence="3">
    <location>
        <begin position="1"/>
        <end position="426"/>
    </location>
</feature>
<feature type="transmembrane region" description="Helical" evidence="2">
    <location>
        <begin position="306"/>
        <end position="325"/>
    </location>
</feature>
<accession>A0A7S1ATI3</accession>
<keyword evidence="2" id="KW-0812">Transmembrane</keyword>
<feature type="transmembrane region" description="Helical" evidence="2">
    <location>
        <begin position="142"/>
        <end position="164"/>
    </location>
</feature>
<feature type="transmembrane region" description="Helical" evidence="2">
    <location>
        <begin position="331"/>
        <end position="351"/>
    </location>
</feature>
<dbReference type="InterPro" id="IPR011701">
    <property type="entry name" value="MFS"/>
</dbReference>
<keyword evidence="2" id="KW-0472">Membrane</keyword>
<evidence type="ECO:0000256" key="1">
    <source>
        <dbReference type="ARBA" id="ARBA00004141"/>
    </source>
</evidence>
<feature type="transmembrane region" description="Helical" evidence="2">
    <location>
        <begin position="41"/>
        <end position="60"/>
    </location>
</feature>
<sequence>MDTESYGVLLAISVNFIDQLWQFTLPVVVPFGVWLGADLEVIALFTTFRGIGGVLSNLWLPRFADGKGVPRHRAAVLLSLVGCTIGYIIQGLASEFAHLPAGSIIFIVGRFVVGLMSGMTPVICAYLTALCRDDVDLLRWRFTALQATNSSIGVALAPIAGALSFFGLELPFYACAVLSFILLVMCCISFREATDALTHAGKAPSTAAPKVSAESAKEKEGNPYCNPIVMMHCFCMMCIVMMVGGQMLLLPKLLAEPGFGLQGATVKVTQQQVANAMGLINVPSAALTLFSNTFLFLPVTKKFGDAPVVAIFGIILTSAFCSLGMVTSHIWLIAAIMALNGLSMGLVFPVVGPMFTKYYKSAFPTQQATAQAVGNLGVSISMLVSQVVIAAIYTRFGRQAAWAFCGAGGSAFAATILAAHFLISRRVKPRLHPGQEALLSVLDPGKDADAFVEDACGRFRTVLQARKEQLWNGSVQSVYYSWLEAPPVLPVLDDTVKMDNDAYMEQIHELMLKHCPSASAEAFQRKFHLTFRDGRIPDQFVGPLVTDGK</sequence>
<dbReference type="AlphaFoldDB" id="A0A7S1ATI3"/>
<feature type="transmembrane region" description="Helical" evidence="2">
    <location>
        <begin position="170"/>
        <end position="190"/>
    </location>
</feature>
<feature type="transmembrane region" description="Helical" evidence="2">
    <location>
        <begin position="276"/>
        <end position="299"/>
    </location>
</feature>
<dbReference type="SUPFAM" id="SSF103473">
    <property type="entry name" value="MFS general substrate transporter"/>
    <property type="match status" value="1"/>
</dbReference>
<dbReference type="Pfam" id="PF07690">
    <property type="entry name" value="MFS_1"/>
    <property type="match status" value="1"/>
</dbReference>
<dbReference type="InterPro" id="IPR036259">
    <property type="entry name" value="MFS_trans_sf"/>
</dbReference>
<gene>
    <name evidence="4" type="ORF">NSCI0253_LOCUS38619</name>
</gene>
<evidence type="ECO:0000313" key="4">
    <source>
        <dbReference type="EMBL" id="CAD8864264.1"/>
    </source>
</evidence>
<feature type="transmembrane region" description="Helical" evidence="2">
    <location>
        <begin position="104"/>
        <end position="130"/>
    </location>
</feature>
<evidence type="ECO:0000256" key="2">
    <source>
        <dbReference type="SAM" id="Phobius"/>
    </source>
</evidence>
<dbReference type="PROSITE" id="PS50850">
    <property type="entry name" value="MFS"/>
    <property type="match status" value="1"/>
</dbReference>
<dbReference type="GO" id="GO:0016020">
    <property type="term" value="C:membrane"/>
    <property type="evidence" value="ECO:0007669"/>
    <property type="project" value="UniProtKB-SubCell"/>
</dbReference>